<dbReference type="Proteomes" id="UP000019260">
    <property type="component" value="Chromosome"/>
</dbReference>
<evidence type="ECO:0000313" key="1">
    <source>
        <dbReference type="EMBL" id="AHI58388.1"/>
    </source>
</evidence>
<organism evidence="1 2">
    <name type="scientific">Spiroplasma mirum ATCC 29335</name>
    <dbReference type="NCBI Taxonomy" id="838561"/>
    <lineage>
        <taxon>Bacteria</taxon>
        <taxon>Bacillati</taxon>
        <taxon>Mycoplasmatota</taxon>
        <taxon>Mollicutes</taxon>
        <taxon>Entomoplasmatales</taxon>
        <taxon>Spiroplasmataceae</taxon>
        <taxon>Spiroplasma</taxon>
    </lineage>
</organism>
<dbReference type="PATRIC" id="fig|838561.3.peg.1023"/>
<name>W0GM04_9MOLU</name>
<dbReference type="EMBL" id="CP006720">
    <property type="protein sequence ID" value="AHI58388.1"/>
    <property type="molecule type" value="Genomic_DNA"/>
</dbReference>
<reference evidence="1 2" key="1">
    <citation type="submission" date="2013-09" db="EMBL/GenBank/DDBJ databases">
        <title>Complete genome sequence of Spiroplasma mirum suckling mouse cataract agent.</title>
        <authorList>
            <person name="Landry C.A."/>
            <person name="Bastian F.O."/>
            <person name="Thune R.L."/>
        </authorList>
    </citation>
    <scope>NUCLEOTIDE SEQUENCE [LARGE SCALE GENOMIC DNA]</scope>
    <source>
        <strain evidence="1 2">SMCA</strain>
    </source>
</reference>
<dbReference type="AlphaFoldDB" id="W0GM04"/>
<dbReference type="STRING" id="838561.P344_05330"/>
<dbReference type="RefSeq" id="WP_025317641.1">
    <property type="nucleotide sequence ID" value="NZ_CP002082.1"/>
</dbReference>
<keyword evidence="2" id="KW-1185">Reference proteome</keyword>
<dbReference type="KEGG" id="smia:P344_05330"/>
<evidence type="ECO:0000313" key="2">
    <source>
        <dbReference type="Proteomes" id="UP000019260"/>
    </source>
</evidence>
<protein>
    <submittedName>
        <fullName evidence="1">Uncharacterized protein</fullName>
    </submittedName>
</protein>
<accession>W0GM04</accession>
<gene>
    <name evidence="1" type="ORF">P344_05330</name>
</gene>
<dbReference type="HOGENOM" id="CLU_1991280_0_0_14"/>
<proteinExistence type="predicted"/>
<dbReference type="KEGG" id="smir:SMM_0895"/>
<sequence length="125" mass="14197">MAINNVAQKRYGWHPNDYITSTVEVPTLQFYNASGNFQDTSNLIDLQKENLDLSKLTINNDSNSFPVKFGYQEDNKIKEYYQLANVELLIPTSDVDASDWDMNLTSDITGVSLPKLFETNPTNPQ</sequence>